<dbReference type="RefSeq" id="WP_013760497.1">
    <property type="nucleotide sequence ID" value="NC_015501.1"/>
</dbReference>
<keyword evidence="1" id="KW-1133">Transmembrane helix</keyword>
<dbReference type="Proteomes" id="UP000006545">
    <property type="component" value="Chromosome"/>
</dbReference>
<keyword evidence="1" id="KW-0812">Transmembrane</keyword>
<protein>
    <submittedName>
        <fullName evidence="2">Uncharacterized protein</fullName>
    </submittedName>
</protein>
<evidence type="ECO:0000256" key="1">
    <source>
        <dbReference type="SAM" id="Phobius"/>
    </source>
</evidence>
<feature type="transmembrane region" description="Helical" evidence="1">
    <location>
        <begin position="155"/>
        <end position="182"/>
    </location>
</feature>
<feature type="transmembrane region" description="Helical" evidence="1">
    <location>
        <begin position="70"/>
        <end position="91"/>
    </location>
</feature>
<dbReference type="OrthoDB" id="1014731at2"/>
<accession>F4KL27</accession>
<dbReference type="EMBL" id="CP002689">
    <property type="protein sequence ID" value="AEE13039.1"/>
    <property type="molecule type" value="Genomic_DNA"/>
</dbReference>
<sequence>MKSLISLSNILQAEVYKTLRNRRIVTILLSPLVFYLLILLYAIYKGRTGLLDATAIVYDGNPWLMIWSRYTLPLLSFVLPPAIVILSYMVCELEFQNDNIRTFFALPIVKWKLYLSKVLSLSLLTVILCLVTWLGFILGGYLLGLLIPAYKFTDYSIWIGSIQLLGRILLASLSVGALGLIVSLLTRSFTLPILLGFFLTAFAVFMTNEPSGAYLPFATFTYLASIRPVEELTSFALRDVVNLLSWGIALVIGYLCFTPEKKQLWGKH</sequence>
<dbReference type="Pfam" id="PF12730">
    <property type="entry name" value="ABC2_membrane_4"/>
    <property type="match status" value="1"/>
</dbReference>
<dbReference type="eggNOG" id="COG4200">
    <property type="taxonomic scope" value="Bacteria"/>
</dbReference>
<dbReference type="HOGENOM" id="CLU_1056254_0_0_10"/>
<dbReference type="AlphaFoldDB" id="F4KL27"/>
<organism evidence="2 3">
    <name type="scientific">Porphyromonas asaccharolytica (strain ATCC 25260 / DSM 20707 / BCRC 10618 / CCUG 7834 / JCM 6326 / LMG 13178 / VPI 4198 / B440)</name>
    <name type="common">Bacteroides asaccharolyticus</name>
    <dbReference type="NCBI Taxonomy" id="879243"/>
    <lineage>
        <taxon>Bacteria</taxon>
        <taxon>Pseudomonadati</taxon>
        <taxon>Bacteroidota</taxon>
        <taxon>Bacteroidia</taxon>
        <taxon>Bacteroidales</taxon>
        <taxon>Porphyromonadaceae</taxon>
        <taxon>Porphyromonas</taxon>
    </lineage>
</organism>
<gene>
    <name evidence="2" type="ordered locus">Poras_1097</name>
</gene>
<evidence type="ECO:0000313" key="2">
    <source>
        <dbReference type="EMBL" id="AEE13039.1"/>
    </source>
</evidence>
<feature type="transmembrane region" description="Helical" evidence="1">
    <location>
        <begin position="24"/>
        <end position="44"/>
    </location>
</feature>
<dbReference type="STRING" id="879243.Poras_1097"/>
<dbReference type="KEGG" id="pah:Poras_1097"/>
<reference evidence="3" key="1">
    <citation type="submission" date="2011-04" db="EMBL/GenBank/DDBJ databases">
        <title>The complete genome of Porphyromonas asaccharolytica DSM 20707.</title>
        <authorList>
            <person name="Lucas S."/>
            <person name="Han J."/>
            <person name="Lapidus A."/>
            <person name="Bruce D."/>
            <person name="Goodwin L."/>
            <person name="Pitluck S."/>
            <person name="Peters L."/>
            <person name="Kyrpides N."/>
            <person name="Mavromatis K."/>
            <person name="Ivanova N."/>
            <person name="Ovchinnikova G."/>
            <person name="Pagani I."/>
            <person name="Lu M."/>
            <person name="Detter J.C."/>
            <person name="Tapia R."/>
            <person name="Han C."/>
            <person name="Land M."/>
            <person name="Hauser L."/>
            <person name="Markowitz V."/>
            <person name="Cheng J.-F."/>
            <person name="Hugenholtz P."/>
            <person name="Woyke T."/>
            <person name="Wu D."/>
            <person name="Gronow S."/>
            <person name="Wellnitz S."/>
            <person name="Brambilla E."/>
            <person name="Klenk H.-P."/>
            <person name="Eisen J.A."/>
        </authorList>
    </citation>
    <scope>NUCLEOTIDE SEQUENCE [LARGE SCALE GENOMIC DNA]</scope>
    <source>
        <strain evidence="3">ATCC 25260 / DSM 20707 / VPI 4198</strain>
    </source>
</reference>
<keyword evidence="3" id="KW-1185">Reference proteome</keyword>
<feature type="transmembrane region" description="Helical" evidence="1">
    <location>
        <begin position="118"/>
        <end position="143"/>
    </location>
</feature>
<name>F4KL27_PORAD</name>
<feature type="transmembrane region" description="Helical" evidence="1">
    <location>
        <begin position="189"/>
        <end position="207"/>
    </location>
</feature>
<feature type="transmembrane region" description="Helical" evidence="1">
    <location>
        <begin position="240"/>
        <end position="257"/>
    </location>
</feature>
<proteinExistence type="predicted"/>
<keyword evidence="1" id="KW-0472">Membrane</keyword>
<evidence type="ECO:0000313" key="3">
    <source>
        <dbReference type="Proteomes" id="UP000006545"/>
    </source>
</evidence>